<feature type="compositionally biased region" description="Polar residues" evidence="1">
    <location>
        <begin position="1"/>
        <end position="14"/>
    </location>
</feature>
<dbReference type="Pfam" id="PF03837">
    <property type="entry name" value="RecT"/>
    <property type="match status" value="1"/>
</dbReference>
<dbReference type="AlphaFoldDB" id="A0A0C2R7F2"/>
<dbReference type="OrthoDB" id="1045432at2"/>
<gene>
    <name evidence="2" type="ORF">KR50_28600</name>
</gene>
<evidence type="ECO:0000313" key="3">
    <source>
        <dbReference type="Proteomes" id="UP000031972"/>
    </source>
</evidence>
<feature type="region of interest" description="Disordered" evidence="1">
    <location>
        <begin position="245"/>
        <end position="318"/>
    </location>
</feature>
<protein>
    <submittedName>
        <fullName evidence="2">Recombinational DNA repair protein RecT (Prophage associated)</fullName>
    </submittedName>
</protein>
<dbReference type="EMBL" id="JXRR01000017">
    <property type="protein sequence ID" value="KIL46185.1"/>
    <property type="molecule type" value="Genomic_DNA"/>
</dbReference>
<feature type="compositionally biased region" description="Basic and acidic residues" evidence="1">
    <location>
        <begin position="301"/>
        <end position="311"/>
    </location>
</feature>
<accession>A0A0C2R7F2</accession>
<dbReference type="InterPro" id="IPR018330">
    <property type="entry name" value="RecT_fam"/>
</dbReference>
<name>A0A0C2R7F2_9BACL</name>
<dbReference type="GO" id="GO:0003677">
    <property type="term" value="F:DNA binding"/>
    <property type="evidence" value="ECO:0007669"/>
    <property type="project" value="InterPro"/>
</dbReference>
<feature type="region of interest" description="Disordered" evidence="1">
    <location>
        <begin position="1"/>
        <end position="21"/>
    </location>
</feature>
<dbReference type="Proteomes" id="UP000031972">
    <property type="component" value="Unassembled WGS sequence"/>
</dbReference>
<sequence>MSKQLQQSQNNAPAESNKKNELVTKVAEKVQSMVENNQINIPENYSIVNAIQAAYFKLTEVDFKKKTSLMDSATKESVAFSLQDMAIQALSVAKNQGYFIVYGDKMQFIRSYHGTQAVIKRMSGVKDIWANVIWKGEEFEVEYNERGQLAFKSHKVDWKAATGNKDDIEGAYCIIEREDGVQFLTVMTIEEIKTSWSQSSMGTVQNKYPQEMAKRTVINRAAKAFINTSDDSDLFIGAVNRTTENEFENERKELNPEYEIKEKANKESLDFEEEKPKRKKDVIDYEVEERKENSLFNDFEESQKEPEKETESSGGPGW</sequence>
<dbReference type="PATRIC" id="fig|220754.4.peg.2874"/>
<reference evidence="2 3" key="1">
    <citation type="submission" date="2015-01" db="EMBL/GenBank/DDBJ databases">
        <title>Jeotgalibacillus campisalis genome sequencing.</title>
        <authorList>
            <person name="Goh K.M."/>
            <person name="Chan K.-G."/>
            <person name="Yaakop A.S."/>
            <person name="Ee R."/>
            <person name="Gan H.M."/>
            <person name="Chan C.S."/>
        </authorList>
    </citation>
    <scope>NUCLEOTIDE SEQUENCE [LARGE SCALE GENOMIC DNA]</scope>
    <source>
        <strain evidence="2 3">SF-57</strain>
    </source>
</reference>
<dbReference type="RefSeq" id="WP_041059793.1">
    <property type="nucleotide sequence ID" value="NZ_JXRR01000017.1"/>
</dbReference>
<comment type="caution">
    <text evidence="2">The sequence shown here is derived from an EMBL/GenBank/DDBJ whole genome shotgun (WGS) entry which is preliminary data.</text>
</comment>
<proteinExistence type="predicted"/>
<feature type="compositionally biased region" description="Basic and acidic residues" evidence="1">
    <location>
        <begin position="248"/>
        <end position="269"/>
    </location>
</feature>
<keyword evidence="3" id="KW-1185">Reference proteome</keyword>
<evidence type="ECO:0000313" key="2">
    <source>
        <dbReference type="EMBL" id="KIL46185.1"/>
    </source>
</evidence>
<dbReference type="GO" id="GO:0006259">
    <property type="term" value="P:DNA metabolic process"/>
    <property type="evidence" value="ECO:0007669"/>
    <property type="project" value="InterPro"/>
</dbReference>
<evidence type="ECO:0000256" key="1">
    <source>
        <dbReference type="SAM" id="MobiDB-lite"/>
    </source>
</evidence>
<organism evidence="2 3">
    <name type="scientific">Jeotgalibacillus campisalis</name>
    <dbReference type="NCBI Taxonomy" id="220754"/>
    <lineage>
        <taxon>Bacteria</taxon>
        <taxon>Bacillati</taxon>
        <taxon>Bacillota</taxon>
        <taxon>Bacilli</taxon>
        <taxon>Bacillales</taxon>
        <taxon>Caryophanaceae</taxon>
        <taxon>Jeotgalibacillus</taxon>
    </lineage>
</organism>